<feature type="non-terminal residue" evidence="3">
    <location>
        <position position="296"/>
    </location>
</feature>
<keyword evidence="1" id="KW-0560">Oxidoreductase</keyword>
<reference evidence="3" key="1">
    <citation type="submission" date="2018-05" db="EMBL/GenBank/DDBJ databases">
        <authorList>
            <person name="Lanie J.A."/>
            <person name="Ng W.-L."/>
            <person name="Kazmierczak K.M."/>
            <person name="Andrzejewski T.M."/>
            <person name="Davidsen T.M."/>
            <person name="Wayne K.J."/>
            <person name="Tettelin H."/>
            <person name="Glass J.I."/>
            <person name="Rusch D."/>
            <person name="Podicherti R."/>
            <person name="Tsui H.-C.T."/>
            <person name="Winkler M.E."/>
        </authorList>
    </citation>
    <scope>NUCLEOTIDE SEQUENCE</scope>
</reference>
<dbReference type="PRINTS" id="PR00420">
    <property type="entry name" value="RNGMNOXGNASE"/>
</dbReference>
<dbReference type="InterPro" id="IPR036188">
    <property type="entry name" value="FAD/NAD-bd_sf"/>
</dbReference>
<dbReference type="Gene3D" id="3.50.50.60">
    <property type="entry name" value="FAD/NAD(P)-binding domain"/>
    <property type="match status" value="1"/>
</dbReference>
<protein>
    <recommendedName>
        <fullName evidence="2">FAD-binding domain-containing protein</fullName>
    </recommendedName>
</protein>
<dbReference type="InterPro" id="IPR050631">
    <property type="entry name" value="PheA/TfdB_FAD_monoxygenase"/>
</dbReference>
<organism evidence="3">
    <name type="scientific">marine metagenome</name>
    <dbReference type="NCBI Taxonomy" id="408172"/>
    <lineage>
        <taxon>unclassified sequences</taxon>
        <taxon>metagenomes</taxon>
        <taxon>ecological metagenomes</taxon>
    </lineage>
</organism>
<dbReference type="SUPFAM" id="SSF51905">
    <property type="entry name" value="FAD/NAD(P)-binding domain"/>
    <property type="match status" value="1"/>
</dbReference>
<dbReference type="PANTHER" id="PTHR43476">
    <property type="entry name" value="3-(3-HYDROXY-PHENYL)PROPIONATE/3-HYDROXYCINNAMIC ACID HYDROXYLASE"/>
    <property type="match status" value="1"/>
</dbReference>
<evidence type="ECO:0000256" key="1">
    <source>
        <dbReference type="ARBA" id="ARBA00023002"/>
    </source>
</evidence>
<name>A0A382T0U5_9ZZZZ</name>
<evidence type="ECO:0000259" key="2">
    <source>
        <dbReference type="Pfam" id="PF01494"/>
    </source>
</evidence>
<evidence type="ECO:0000313" key="3">
    <source>
        <dbReference type="EMBL" id="SVD15686.1"/>
    </source>
</evidence>
<dbReference type="Pfam" id="PF01494">
    <property type="entry name" value="FAD_binding_3"/>
    <property type="match status" value="1"/>
</dbReference>
<proteinExistence type="predicted"/>
<dbReference type="Gene3D" id="3.30.70.2450">
    <property type="match status" value="1"/>
</dbReference>
<dbReference type="PANTHER" id="PTHR43476:SF3">
    <property type="entry name" value="FAD-BINDING MONOOXYGENASE"/>
    <property type="match status" value="1"/>
</dbReference>
<dbReference type="InterPro" id="IPR002938">
    <property type="entry name" value="FAD-bd"/>
</dbReference>
<dbReference type="EMBL" id="UINC01133017">
    <property type="protein sequence ID" value="SVD15686.1"/>
    <property type="molecule type" value="Genomic_DNA"/>
</dbReference>
<dbReference type="GO" id="GO:0008688">
    <property type="term" value="F:3-(3-hydroxyphenyl)propionate hydroxylase activity"/>
    <property type="evidence" value="ECO:0007669"/>
    <property type="project" value="TreeGrafter"/>
</dbReference>
<sequence length="296" mass="33124">MTMAETDPVIISGGGPVGMVLALALHQRGIPVKVLETLHEPFMDQRAAALHPPTVDMLDSLGLAGEIIPEGLIAPTYRFHDRVTGDVVVQFDLTDLKDELNFPFVVQYEQYKLVEKILALYGDMPGFDVQFSRTVTGFDRFDNHVDVEVEREDGSREIMRGAYLVGCDGGRSTVRKLANIDFEGFTYPENFIKIGTYFDFIEHNDDVVFRNYFSDPDEWCNLFKVRGEGNIPIWRGVFPTRVGETVGEATTPEALQSRLQLFFPKTGDYEIAYANVYTVSQRVAATFNAGCILLAG</sequence>
<dbReference type="GO" id="GO:0019622">
    <property type="term" value="P:3-(3-hydroxy)phenylpropionate catabolic process"/>
    <property type="evidence" value="ECO:0007669"/>
    <property type="project" value="TreeGrafter"/>
</dbReference>
<accession>A0A382T0U5</accession>
<feature type="domain" description="FAD-binding" evidence="2">
    <location>
        <begin position="8"/>
        <end position="296"/>
    </location>
</feature>
<dbReference type="AlphaFoldDB" id="A0A382T0U5"/>
<dbReference type="GO" id="GO:0071949">
    <property type="term" value="F:FAD binding"/>
    <property type="evidence" value="ECO:0007669"/>
    <property type="project" value="InterPro"/>
</dbReference>
<gene>
    <name evidence="3" type="ORF">METZ01_LOCUS368540</name>
</gene>